<dbReference type="PROSITE" id="PS51257">
    <property type="entry name" value="PROKAR_LIPOPROTEIN"/>
    <property type="match status" value="1"/>
</dbReference>
<protein>
    <recommendedName>
        <fullName evidence="3">DUF4136 domain-containing protein</fullName>
    </recommendedName>
</protein>
<evidence type="ECO:0008006" key="3">
    <source>
        <dbReference type="Google" id="ProtNLM"/>
    </source>
</evidence>
<organism evidence="1 2">
    <name type="scientific">Candidatus Marimicrobium litorale</name>
    <dbReference type="NCBI Taxonomy" id="2518991"/>
    <lineage>
        <taxon>Bacteria</taxon>
        <taxon>Pseudomonadati</taxon>
        <taxon>Pseudomonadota</taxon>
        <taxon>Gammaproteobacteria</taxon>
        <taxon>Cellvibrionales</taxon>
        <taxon>Halieaceae</taxon>
        <taxon>Marimicrobium</taxon>
    </lineage>
</organism>
<dbReference type="Proteomes" id="UP001143304">
    <property type="component" value="Unassembled WGS sequence"/>
</dbReference>
<evidence type="ECO:0000313" key="2">
    <source>
        <dbReference type="Proteomes" id="UP001143304"/>
    </source>
</evidence>
<gene>
    <name evidence="1" type="ORF">EYC82_02535</name>
</gene>
<keyword evidence="2" id="KW-1185">Reference proteome</keyword>
<proteinExistence type="predicted"/>
<accession>A0ABT3T1W2</accession>
<sequence length="213" mass="23337">MSRAKQLSLQLFLVIVGALVLSGCNNTEITYSYVHPDLAGQDLSGVLVVAVTQQQKARVKFEDDFIRSLARYGVRAVASHTLVPRDDAVADDIIAAATSADLDTILVTRYIGKSAEEIYHPGAVYYGVAPVYGGSHYNRFGGYYAHAYEVAYQQPVWTANVTHTLISDLYVTSTREHLWQAVSETLQAGSTEQVRDDAIQGLIGNLREQGLIN</sequence>
<comment type="caution">
    <text evidence="1">The sequence shown here is derived from an EMBL/GenBank/DDBJ whole genome shotgun (WGS) entry which is preliminary data.</text>
</comment>
<reference evidence="1" key="1">
    <citation type="submission" date="2019-02" db="EMBL/GenBank/DDBJ databases">
        <authorList>
            <person name="Li S.-H."/>
        </authorList>
    </citation>
    <scope>NUCLEOTIDE SEQUENCE</scope>
    <source>
        <strain evidence="1">IMCC11814</strain>
    </source>
</reference>
<dbReference type="RefSeq" id="WP_279247987.1">
    <property type="nucleotide sequence ID" value="NZ_SHNO01000001.1"/>
</dbReference>
<dbReference type="EMBL" id="SHNO01000001">
    <property type="protein sequence ID" value="MCX2976233.1"/>
    <property type="molecule type" value="Genomic_DNA"/>
</dbReference>
<name>A0ABT3T1W2_9GAMM</name>
<evidence type="ECO:0000313" key="1">
    <source>
        <dbReference type="EMBL" id="MCX2976233.1"/>
    </source>
</evidence>